<organism evidence="2 3">
    <name type="scientific">Blepharisma stoltei</name>
    <dbReference type="NCBI Taxonomy" id="1481888"/>
    <lineage>
        <taxon>Eukaryota</taxon>
        <taxon>Sar</taxon>
        <taxon>Alveolata</taxon>
        <taxon>Ciliophora</taxon>
        <taxon>Postciliodesmatophora</taxon>
        <taxon>Heterotrichea</taxon>
        <taxon>Heterotrichida</taxon>
        <taxon>Blepharismidae</taxon>
        <taxon>Blepharisma</taxon>
    </lineage>
</organism>
<evidence type="ECO:0000256" key="1">
    <source>
        <dbReference type="SAM" id="Coils"/>
    </source>
</evidence>
<accession>A0AAU9JZ19</accession>
<sequence length="478" mass="56495">MYQTFDFNDSLDHKKDLKFKEIAHYAKKPGSTKWFHDNSGLPYSTLMSHYKPTLPTTPQTKTHRNSSWDLLSPTNANFTHNYSQIIENKLKDSIGKSHPENQMGHCYKLTPKEAILKVEDALKYLKLREIGCSKQEAITFCSRDRCTHSVPEYELPARLRTNHSSRTLVNQENSKYKLYKSSMEVECFDSVNKAITNYLIAHRYEPEPYMNSYIEECHQDNLTELAKKENNEITILETEEFIDEANKLYNFKLPFRTLLEKIINKNTLEKIEISPKNSTVKNFDDFASERPLIRFSSIITPKKEPKKSSPEKMSFSQILHPQTIPKQTVNEQTDHNILIKSESSKSYELKLKQSRRDFLNMKNLEEKIKQNIINSKYELYEKICKKASQNDALIRKKQEKKQQIDEDMQKQLELKFEEIKEKMEKAKQERLKLKEGKKIKAKEYNKKHDQKVEELRVSKSIDLENRMKIMLKRQKSKF</sequence>
<comment type="caution">
    <text evidence="2">The sequence shown here is derived from an EMBL/GenBank/DDBJ whole genome shotgun (WGS) entry which is preliminary data.</text>
</comment>
<name>A0AAU9JZ19_9CILI</name>
<dbReference type="Proteomes" id="UP001162131">
    <property type="component" value="Unassembled WGS sequence"/>
</dbReference>
<keyword evidence="3" id="KW-1185">Reference proteome</keyword>
<gene>
    <name evidence="2" type="ORF">BSTOLATCC_MIC49869</name>
</gene>
<evidence type="ECO:0000313" key="3">
    <source>
        <dbReference type="Proteomes" id="UP001162131"/>
    </source>
</evidence>
<keyword evidence="1" id="KW-0175">Coiled coil</keyword>
<proteinExistence type="predicted"/>
<protein>
    <submittedName>
        <fullName evidence="2">Uncharacterized protein</fullName>
    </submittedName>
</protein>
<dbReference type="AlphaFoldDB" id="A0AAU9JZ19"/>
<dbReference type="EMBL" id="CAJZBQ010000049">
    <property type="protein sequence ID" value="CAG9329828.1"/>
    <property type="molecule type" value="Genomic_DNA"/>
</dbReference>
<feature type="coiled-coil region" evidence="1">
    <location>
        <begin position="390"/>
        <end position="436"/>
    </location>
</feature>
<reference evidence="2" key="1">
    <citation type="submission" date="2021-09" db="EMBL/GenBank/DDBJ databases">
        <authorList>
            <consortium name="AG Swart"/>
            <person name="Singh M."/>
            <person name="Singh A."/>
            <person name="Seah K."/>
            <person name="Emmerich C."/>
        </authorList>
    </citation>
    <scope>NUCLEOTIDE SEQUENCE</scope>
    <source>
        <strain evidence="2">ATCC30299</strain>
    </source>
</reference>
<evidence type="ECO:0000313" key="2">
    <source>
        <dbReference type="EMBL" id="CAG9329828.1"/>
    </source>
</evidence>